<keyword evidence="6 10" id="KW-0407">Ion channel</keyword>
<keyword evidence="10" id="KW-0479">Metal-binding</keyword>
<evidence type="ECO:0000256" key="3">
    <source>
        <dbReference type="ARBA" id="ARBA00022692"/>
    </source>
</evidence>
<gene>
    <name evidence="10 11" type="primary">crcB</name>
    <name evidence="10" type="synonym">fluC</name>
    <name evidence="11" type="ORF">ACFPGP_07830</name>
</gene>
<proteinExistence type="inferred from homology"/>
<evidence type="ECO:0000256" key="5">
    <source>
        <dbReference type="ARBA" id="ARBA00023136"/>
    </source>
</evidence>
<dbReference type="PANTHER" id="PTHR28259">
    <property type="entry name" value="FLUORIDE EXPORT PROTEIN 1-RELATED"/>
    <property type="match status" value="1"/>
</dbReference>
<keyword evidence="12" id="KW-1185">Reference proteome</keyword>
<keyword evidence="10" id="KW-0813">Transport</keyword>
<feature type="binding site" evidence="10">
    <location>
        <position position="102"/>
    </location>
    <ligand>
        <name>Na(+)</name>
        <dbReference type="ChEBI" id="CHEBI:29101"/>
        <note>structural</note>
    </ligand>
</feature>
<keyword evidence="10" id="KW-0915">Sodium</keyword>
<reference evidence="12" key="1">
    <citation type="journal article" date="2019" name="Int. J. Syst. Evol. Microbiol.">
        <title>The Global Catalogue of Microorganisms (GCM) 10K type strain sequencing project: providing services to taxonomists for standard genome sequencing and annotation.</title>
        <authorList>
            <consortium name="The Broad Institute Genomics Platform"/>
            <consortium name="The Broad Institute Genome Sequencing Center for Infectious Disease"/>
            <person name="Wu L."/>
            <person name="Ma J."/>
        </authorList>
    </citation>
    <scope>NUCLEOTIDE SEQUENCE [LARGE SCALE GENOMIC DNA]</scope>
    <source>
        <strain evidence="12">DFY41</strain>
    </source>
</reference>
<comment type="subcellular location">
    <subcellularLocation>
        <location evidence="1 10">Cell membrane</location>
        <topology evidence="1 10">Multi-pass membrane protein</topology>
    </subcellularLocation>
</comment>
<keyword evidence="3 10" id="KW-0812">Transmembrane</keyword>
<sequence length="160" mass="16631">MQPHDHHGPVDPDVDLHDSDQRTELTRHRLVLPVIAVGGMVGATARYAAGEAWPPPQGAVPWSTLVVNVSGCLLIGVLMVVVVEIQGAHPLLRPFAGVGVLGGFTTFSTYTAETAGLLRTGHPGLALAYWLGTLVLALAGVVAGVVLARAVLPVRDGETP</sequence>
<feature type="transmembrane region" description="Helical" evidence="10">
    <location>
        <begin position="30"/>
        <end position="49"/>
    </location>
</feature>
<dbReference type="HAMAP" id="MF_00454">
    <property type="entry name" value="FluC"/>
    <property type="match status" value="1"/>
</dbReference>
<keyword evidence="2 10" id="KW-1003">Cell membrane</keyword>
<dbReference type="InterPro" id="IPR003691">
    <property type="entry name" value="FluC"/>
</dbReference>
<comment type="similarity">
    <text evidence="7 10">Belongs to the fluoride channel Fluc/FEX (TC 1.A.43) family.</text>
</comment>
<feature type="transmembrane region" description="Helical" evidence="10">
    <location>
        <begin position="61"/>
        <end position="83"/>
    </location>
</feature>
<organism evidence="11 12">
    <name type="scientific">Nocardioides taihuensis</name>
    <dbReference type="NCBI Taxonomy" id="1835606"/>
    <lineage>
        <taxon>Bacteria</taxon>
        <taxon>Bacillati</taxon>
        <taxon>Actinomycetota</taxon>
        <taxon>Actinomycetes</taxon>
        <taxon>Propionibacteriales</taxon>
        <taxon>Nocardioidaceae</taxon>
        <taxon>Nocardioides</taxon>
    </lineage>
</organism>
<dbReference type="NCBIfam" id="TIGR00494">
    <property type="entry name" value="crcB"/>
    <property type="match status" value="1"/>
</dbReference>
<evidence type="ECO:0000256" key="7">
    <source>
        <dbReference type="ARBA" id="ARBA00035120"/>
    </source>
</evidence>
<evidence type="ECO:0000313" key="12">
    <source>
        <dbReference type="Proteomes" id="UP001596087"/>
    </source>
</evidence>
<keyword evidence="10" id="KW-0406">Ion transport</keyword>
<dbReference type="PANTHER" id="PTHR28259:SF1">
    <property type="entry name" value="FLUORIDE EXPORT PROTEIN 1-RELATED"/>
    <property type="match status" value="1"/>
</dbReference>
<comment type="catalytic activity">
    <reaction evidence="8">
        <text>fluoride(in) = fluoride(out)</text>
        <dbReference type="Rhea" id="RHEA:76159"/>
        <dbReference type="ChEBI" id="CHEBI:17051"/>
    </reaction>
    <physiologicalReaction direction="left-to-right" evidence="8">
        <dbReference type="Rhea" id="RHEA:76160"/>
    </physiologicalReaction>
</comment>
<evidence type="ECO:0000256" key="1">
    <source>
        <dbReference type="ARBA" id="ARBA00004651"/>
    </source>
</evidence>
<evidence type="ECO:0000313" key="11">
    <source>
        <dbReference type="EMBL" id="MFC5176578.1"/>
    </source>
</evidence>
<accession>A0ABW0BHA4</accession>
<evidence type="ECO:0000256" key="10">
    <source>
        <dbReference type="HAMAP-Rule" id="MF_00454"/>
    </source>
</evidence>
<dbReference type="RefSeq" id="WP_378589014.1">
    <property type="nucleotide sequence ID" value="NZ_JBHSKD010000008.1"/>
</dbReference>
<evidence type="ECO:0000256" key="2">
    <source>
        <dbReference type="ARBA" id="ARBA00022475"/>
    </source>
</evidence>
<comment type="caution">
    <text evidence="11">The sequence shown here is derived from an EMBL/GenBank/DDBJ whole genome shotgun (WGS) entry which is preliminary data.</text>
</comment>
<dbReference type="EMBL" id="JBHSKD010000008">
    <property type="protein sequence ID" value="MFC5176578.1"/>
    <property type="molecule type" value="Genomic_DNA"/>
</dbReference>
<comment type="function">
    <text evidence="9 10">Fluoride-specific ion channel. Important for reducing fluoride concentration in the cell, thus reducing its toxicity.</text>
</comment>
<dbReference type="Pfam" id="PF02537">
    <property type="entry name" value="CRCB"/>
    <property type="match status" value="1"/>
</dbReference>
<feature type="transmembrane region" description="Helical" evidence="10">
    <location>
        <begin position="127"/>
        <end position="152"/>
    </location>
</feature>
<name>A0ABW0BHA4_9ACTN</name>
<evidence type="ECO:0000256" key="8">
    <source>
        <dbReference type="ARBA" id="ARBA00035585"/>
    </source>
</evidence>
<comment type="activity regulation">
    <text evidence="10">Na(+) is not transported, but it plays an essential structural role and its presence is essential for fluoride channel function.</text>
</comment>
<keyword evidence="4 10" id="KW-1133">Transmembrane helix</keyword>
<evidence type="ECO:0000256" key="6">
    <source>
        <dbReference type="ARBA" id="ARBA00023303"/>
    </source>
</evidence>
<feature type="binding site" evidence="10">
    <location>
        <position position="105"/>
    </location>
    <ligand>
        <name>Na(+)</name>
        <dbReference type="ChEBI" id="CHEBI:29101"/>
        <note>structural</note>
    </ligand>
</feature>
<keyword evidence="5 10" id="KW-0472">Membrane</keyword>
<evidence type="ECO:0000256" key="9">
    <source>
        <dbReference type="ARBA" id="ARBA00049940"/>
    </source>
</evidence>
<dbReference type="Proteomes" id="UP001596087">
    <property type="component" value="Unassembled WGS sequence"/>
</dbReference>
<feature type="transmembrane region" description="Helical" evidence="10">
    <location>
        <begin position="95"/>
        <end position="112"/>
    </location>
</feature>
<protein>
    <recommendedName>
        <fullName evidence="10">Fluoride-specific ion channel FluC</fullName>
    </recommendedName>
</protein>
<evidence type="ECO:0000256" key="4">
    <source>
        <dbReference type="ARBA" id="ARBA00022989"/>
    </source>
</evidence>